<dbReference type="Proteomes" id="UP000242715">
    <property type="component" value="Unassembled WGS sequence"/>
</dbReference>
<keyword evidence="2" id="KW-1185">Reference proteome</keyword>
<dbReference type="AlphaFoldDB" id="A0A2Z6MA30"/>
<sequence>MLNDIPEELTDVEDLLFKRLFSMHVAGALCWFKELEAAKQLILKPIANGQHPEMLRKFNDALKFLTQMKDFGVAQINVDEYHKSFHSVCLMHMDREMAKEQLAEMEPMDREMVNDQLSIMAAKDMYMIEQQLEEMEKYLLRHKP</sequence>
<reference evidence="2" key="1">
    <citation type="journal article" date="2017" name="Front. Plant Sci.">
        <title>Climate Clever Clovers: New Paradigm to Reduce the Environmental Footprint of Ruminants by Breeding Low Methanogenic Forages Utilizing Haplotype Variation.</title>
        <authorList>
            <person name="Kaur P."/>
            <person name="Appels R."/>
            <person name="Bayer P.E."/>
            <person name="Keeble-Gagnere G."/>
            <person name="Wang J."/>
            <person name="Hirakawa H."/>
            <person name="Shirasawa K."/>
            <person name="Vercoe P."/>
            <person name="Stefanova K."/>
            <person name="Durmic Z."/>
            <person name="Nichols P."/>
            <person name="Revell C."/>
            <person name="Isobe S.N."/>
            <person name="Edwards D."/>
            <person name="Erskine W."/>
        </authorList>
    </citation>
    <scope>NUCLEOTIDE SEQUENCE [LARGE SCALE GENOMIC DNA]</scope>
    <source>
        <strain evidence="2">cv. Daliak</strain>
    </source>
</reference>
<organism evidence="1 2">
    <name type="scientific">Trifolium subterraneum</name>
    <name type="common">Subterranean clover</name>
    <dbReference type="NCBI Taxonomy" id="3900"/>
    <lineage>
        <taxon>Eukaryota</taxon>
        <taxon>Viridiplantae</taxon>
        <taxon>Streptophyta</taxon>
        <taxon>Embryophyta</taxon>
        <taxon>Tracheophyta</taxon>
        <taxon>Spermatophyta</taxon>
        <taxon>Magnoliopsida</taxon>
        <taxon>eudicotyledons</taxon>
        <taxon>Gunneridae</taxon>
        <taxon>Pentapetalae</taxon>
        <taxon>rosids</taxon>
        <taxon>fabids</taxon>
        <taxon>Fabales</taxon>
        <taxon>Fabaceae</taxon>
        <taxon>Papilionoideae</taxon>
        <taxon>50 kb inversion clade</taxon>
        <taxon>NPAAA clade</taxon>
        <taxon>Hologalegina</taxon>
        <taxon>IRL clade</taxon>
        <taxon>Trifolieae</taxon>
        <taxon>Trifolium</taxon>
    </lineage>
</organism>
<proteinExistence type="predicted"/>
<dbReference type="EMBL" id="DF973393">
    <property type="protein sequence ID" value="GAU29326.1"/>
    <property type="molecule type" value="Genomic_DNA"/>
</dbReference>
<protein>
    <submittedName>
        <fullName evidence="1">Uncharacterized protein</fullName>
    </submittedName>
</protein>
<gene>
    <name evidence="1" type="ORF">TSUD_226970</name>
</gene>
<evidence type="ECO:0000313" key="2">
    <source>
        <dbReference type="Proteomes" id="UP000242715"/>
    </source>
</evidence>
<accession>A0A2Z6MA30</accession>
<name>A0A2Z6MA30_TRISU</name>
<dbReference type="OrthoDB" id="1429597at2759"/>
<evidence type="ECO:0000313" key="1">
    <source>
        <dbReference type="EMBL" id="GAU29326.1"/>
    </source>
</evidence>